<keyword evidence="2 4" id="KW-0238">DNA-binding</keyword>
<dbReference type="PROSITE" id="PS51898">
    <property type="entry name" value="TYR_RECOMBINASE"/>
    <property type="match status" value="1"/>
</dbReference>
<dbReference type="GO" id="GO:0003677">
    <property type="term" value="F:DNA binding"/>
    <property type="evidence" value="ECO:0007669"/>
    <property type="project" value="UniProtKB-UniRule"/>
</dbReference>
<dbReference type="GO" id="GO:0006310">
    <property type="term" value="P:DNA recombination"/>
    <property type="evidence" value="ECO:0007669"/>
    <property type="project" value="UniProtKB-KW"/>
</dbReference>
<evidence type="ECO:0000313" key="7">
    <source>
        <dbReference type="EMBL" id="MDQ8937169.1"/>
    </source>
</evidence>
<dbReference type="PANTHER" id="PTHR30349:SF94">
    <property type="entry name" value="INTEGRASE_RECOMBINASE HI_1414-RELATED"/>
    <property type="match status" value="1"/>
</dbReference>
<dbReference type="InterPro" id="IPR013762">
    <property type="entry name" value="Integrase-like_cat_sf"/>
</dbReference>
<dbReference type="Proteomes" id="UP001243844">
    <property type="component" value="Unassembled WGS sequence"/>
</dbReference>
<dbReference type="SUPFAM" id="SSF56349">
    <property type="entry name" value="DNA breaking-rejoining enzymes"/>
    <property type="match status" value="1"/>
</dbReference>
<feature type="domain" description="Core-binding (CB)" evidence="6">
    <location>
        <begin position="57"/>
        <end position="138"/>
    </location>
</feature>
<evidence type="ECO:0000259" key="5">
    <source>
        <dbReference type="PROSITE" id="PS51898"/>
    </source>
</evidence>
<dbReference type="InterPro" id="IPR057084">
    <property type="entry name" value="Int_N"/>
</dbReference>
<evidence type="ECO:0000256" key="1">
    <source>
        <dbReference type="ARBA" id="ARBA00022908"/>
    </source>
</evidence>
<accession>A0AAW8JDA1</accession>
<dbReference type="Gene3D" id="1.10.443.10">
    <property type="entry name" value="Intergrase catalytic core"/>
    <property type="match status" value="1"/>
</dbReference>
<evidence type="ECO:0000256" key="3">
    <source>
        <dbReference type="ARBA" id="ARBA00023172"/>
    </source>
</evidence>
<dbReference type="PROSITE" id="PS51900">
    <property type="entry name" value="CB"/>
    <property type="match status" value="1"/>
</dbReference>
<name>A0AAW8JDA1_9GAMM</name>
<dbReference type="CDD" id="cd00796">
    <property type="entry name" value="INT_Rci_Hp1_C"/>
    <property type="match status" value="1"/>
</dbReference>
<dbReference type="InterPro" id="IPR011010">
    <property type="entry name" value="DNA_brk_join_enz"/>
</dbReference>
<keyword evidence="1" id="KW-0229">DNA integration</keyword>
<dbReference type="Gene3D" id="1.10.150.130">
    <property type="match status" value="1"/>
</dbReference>
<evidence type="ECO:0000256" key="2">
    <source>
        <dbReference type="ARBA" id="ARBA00023125"/>
    </source>
</evidence>
<dbReference type="GO" id="GO:0015074">
    <property type="term" value="P:DNA integration"/>
    <property type="evidence" value="ECO:0007669"/>
    <property type="project" value="UniProtKB-KW"/>
</dbReference>
<dbReference type="InterPro" id="IPR002104">
    <property type="entry name" value="Integrase_catalytic"/>
</dbReference>
<gene>
    <name evidence="7" type="ORF">RFH47_15740</name>
</gene>
<dbReference type="RefSeq" id="WP_308975318.1">
    <property type="nucleotide sequence ID" value="NZ_JAVIDL010000053.1"/>
</dbReference>
<feature type="domain" description="Tyr recombinase" evidence="5">
    <location>
        <begin position="172"/>
        <end position="335"/>
    </location>
</feature>
<dbReference type="EMBL" id="JAVIDL010000053">
    <property type="protein sequence ID" value="MDQ8937169.1"/>
    <property type="molecule type" value="Genomic_DNA"/>
</dbReference>
<dbReference type="Pfam" id="PF24624">
    <property type="entry name" value="Int_N"/>
    <property type="match status" value="1"/>
</dbReference>
<evidence type="ECO:0000256" key="4">
    <source>
        <dbReference type="PROSITE-ProRule" id="PRU01248"/>
    </source>
</evidence>
<proteinExistence type="predicted"/>
<dbReference type="Pfam" id="PF00589">
    <property type="entry name" value="Phage_integrase"/>
    <property type="match status" value="1"/>
</dbReference>
<evidence type="ECO:0000259" key="6">
    <source>
        <dbReference type="PROSITE" id="PS51900"/>
    </source>
</evidence>
<dbReference type="InterPro" id="IPR050090">
    <property type="entry name" value="Tyrosine_recombinase_XerCD"/>
</dbReference>
<comment type="caution">
    <text evidence="7">The sequence shown here is derived from an EMBL/GenBank/DDBJ whole genome shotgun (WGS) entry which is preliminary data.</text>
</comment>
<dbReference type="InterPro" id="IPR044068">
    <property type="entry name" value="CB"/>
</dbReference>
<reference evidence="7" key="1">
    <citation type="submission" date="2023-08" db="EMBL/GenBank/DDBJ databases">
        <title>Emergence of clinically-relevant ST2 carbapenem-resistant Acinetobacter baumannii strains in hospital sewages in Zhejiang, East of China.</title>
        <authorList>
            <person name="Kaichao C."/>
            <person name="Zhang R."/>
        </authorList>
    </citation>
    <scope>NUCLEOTIDE SEQUENCE</scope>
    <source>
        <strain evidence="7">M-RB-37</strain>
    </source>
</reference>
<dbReference type="InterPro" id="IPR010998">
    <property type="entry name" value="Integrase_recombinase_N"/>
</dbReference>
<protein>
    <submittedName>
        <fullName evidence="7">Site-specific integrase</fullName>
    </submittedName>
</protein>
<dbReference type="AlphaFoldDB" id="A0AAW8JDA1"/>
<evidence type="ECO:0000313" key="8">
    <source>
        <dbReference type="Proteomes" id="UP001243844"/>
    </source>
</evidence>
<organism evidence="7 8">
    <name type="scientific">Acinetobacter rudis</name>
    <dbReference type="NCBI Taxonomy" id="632955"/>
    <lineage>
        <taxon>Bacteria</taxon>
        <taxon>Pseudomonadati</taxon>
        <taxon>Pseudomonadota</taxon>
        <taxon>Gammaproteobacteria</taxon>
        <taxon>Moraxellales</taxon>
        <taxon>Moraxellaceae</taxon>
        <taxon>Acinetobacter</taxon>
    </lineage>
</organism>
<keyword evidence="3" id="KW-0233">DNA recombination</keyword>
<dbReference type="PANTHER" id="PTHR30349">
    <property type="entry name" value="PHAGE INTEGRASE-RELATED"/>
    <property type="match status" value="1"/>
</dbReference>
<sequence length="337" mass="39470">MQKPVKRGNAYRITVRHNGQRFTATRDTSAECEQWAAKKLLELQSQSASQQEEKIHISFYSLFDQYYHEHGKNMKSADFILQQLKALKSTWGADAEESIHDLTPAMVKRWRDQRLKTVKTSTVIRQMGVYSSAFEYARRELFLTKENPFKEVTKPSMPPPRHQRIHKEDEEVIIKALGYKRGQTPTLPRHFVAWAFLFALETTMRKGELLSIKQKHIFEDYIKLYDTKNGTNRDVPLTAQAQEMLTWLKPKDPDDRIFPHNSNSFRLVWQRHLAKTKYTGKLHFHDTRHEAITRFVHNYKIPVEILAKITGHKMISVLVNTYYNPTASEIAKMLKVA</sequence>